<gene>
    <name evidence="1" type="ORF">PoB_004582300</name>
</gene>
<proteinExistence type="predicted"/>
<dbReference type="AlphaFoldDB" id="A0AAV4BKI5"/>
<reference evidence="1 2" key="1">
    <citation type="journal article" date="2021" name="Elife">
        <title>Chloroplast acquisition without the gene transfer in kleptoplastic sea slugs, Plakobranchus ocellatus.</title>
        <authorList>
            <person name="Maeda T."/>
            <person name="Takahashi S."/>
            <person name="Yoshida T."/>
            <person name="Shimamura S."/>
            <person name="Takaki Y."/>
            <person name="Nagai Y."/>
            <person name="Toyoda A."/>
            <person name="Suzuki Y."/>
            <person name="Arimoto A."/>
            <person name="Ishii H."/>
            <person name="Satoh N."/>
            <person name="Nishiyama T."/>
            <person name="Hasebe M."/>
            <person name="Maruyama T."/>
            <person name="Minagawa J."/>
            <person name="Obokata J."/>
            <person name="Shigenobu S."/>
        </authorList>
    </citation>
    <scope>NUCLEOTIDE SEQUENCE [LARGE SCALE GENOMIC DNA]</scope>
</reference>
<comment type="caution">
    <text evidence="1">The sequence shown here is derived from an EMBL/GenBank/DDBJ whole genome shotgun (WGS) entry which is preliminary data.</text>
</comment>
<organism evidence="1 2">
    <name type="scientific">Plakobranchus ocellatus</name>
    <dbReference type="NCBI Taxonomy" id="259542"/>
    <lineage>
        <taxon>Eukaryota</taxon>
        <taxon>Metazoa</taxon>
        <taxon>Spiralia</taxon>
        <taxon>Lophotrochozoa</taxon>
        <taxon>Mollusca</taxon>
        <taxon>Gastropoda</taxon>
        <taxon>Heterobranchia</taxon>
        <taxon>Euthyneura</taxon>
        <taxon>Panpulmonata</taxon>
        <taxon>Sacoglossa</taxon>
        <taxon>Placobranchoidea</taxon>
        <taxon>Plakobranchidae</taxon>
        <taxon>Plakobranchus</taxon>
    </lineage>
</organism>
<sequence>MVIAYGADSHAQTKESEVSICEIDAVIVKTVGSSTDATYMMEPGQGDCGVRVDETEGHAAVLNSNGVVDIFFFSSGSDKKQIDKRSIFLKKCDIDSATSSETLWFLHKQLLGIVLGFSISLFSLKDGSKMCELDLGKRFTALKVFPSKSPVFQSWILTVDQLYSVQVKEPSAKEIFSTPDKLPEDGLLQTDILHLARLQQSYACVVNNSEWEDTNVLILPFLTLYLAPSFLVPRSPAVAQHLSH</sequence>
<accession>A0AAV4BKI5</accession>
<dbReference type="Proteomes" id="UP000735302">
    <property type="component" value="Unassembled WGS sequence"/>
</dbReference>
<protein>
    <submittedName>
        <fullName evidence="1">Uncharacterized protein</fullName>
    </submittedName>
</protein>
<keyword evidence="2" id="KW-1185">Reference proteome</keyword>
<dbReference type="EMBL" id="BLXT01005065">
    <property type="protein sequence ID" value="GFO19318.1"/>
    <property type="molecule type" value="Genomic_DNA"/>
</dbReference>
<name>A0AAV4BKI5_9GAST</name>
<evidence type="ECO:0000313" key="1">
    <source>
        <dbReference type="EMBL" id="GFO19318.1"/>
    </source>
</evidence>
<evidence type="ECO:0000313" key="2">
    <source>
        <dbReference type="Proteomes" id="UP000735302"/>
    </source>
</evidence>